<gene>
    <name evidence="1" type="ORF">CPELLU_LOCUS16994</name>
</gene>
<sequence>DLNIKKFFEQVLVELIIINNLNTDGDVISKQYQMEEITLLNLEKIKNNLKLNNNKCIENYLKNNINLLIKDNIHDFDNDIKKEIDNIKQILKNFDNNN</sequence>
<keyword evidence="2" id="KW-1185">Reference proteome</keyword>
<dbReference type="Proteomes" id="UP000789759">
    <property type="component" value="Unassembled WGS sequence"/>
</dbReference>
<feature type="non-terminal residue" evidence="1">
    <location>
        <position position="1"/>
    </location>
</feature>
<dbReference type="AlphaFoldDB" id="A0A9N9JP72"/>
<reference evidence="1" key="1">
    <citation type="submission" date="2021-06" db="EMBL/GenBank/DDBJ databases">
        <authorList>
            <person name="Kallberg Y."/>
            <person name="Tangrot J."/>
            <person name="Rosling A."/>
        </authorList>
    </citation>
    <scope>NUCLEOTIDE SEQUENCE</scope>
    <source>
        <strain evidence="1">FL966</strain>
    </source>
</reference>
<dbReference type="EMBL" id="CAJVQA010027116">
    <property type="protein sequence ID" value="CAG8790976.1"/>
    <property type="molecule type" value="Genomic_DNA"/>
</dbReference>
<name>A0A9N9JP72_9GLOM</name>
<comment type="caution">
    <text evidence="1">The sequence shown here is derived from an EMBL/GenBank/DDBJ whole genome shotgun (WGS) entry which is preliminary data.</text>
</comment>
<evidence type="ECO:0000313" key="2">
    <source>
        <dbReference type="Proteomes" id="UP000789759"/>
    </source>
</evidence>
<evidence type="ECO:0000313" key="1">
    <source>
        <dbReference type="EMBL" id="CAG8790976.1"/>
    </source>
</evidence>
<accession>A0A9N9JP72</accession>
<organism evidence="1 2">
    <name type="scientific">Cetraspora pellucida</name>
    <dbReference type="NCBI Taxonomy" id="1433469"/>
    <lineage>
        <taxon>Eukaryota</taxon>
        <taxon>Fungi</taxon>
        <taxon>Fungi incertae sedis</taxon>
        <taxon>Mucoromycota</taxon>
        <taxon>Glomeromycotina</taxon>
        <taxon>Glomeromycetes</taxon>
        <taxon>Diversisporales</taxon>
        <taxon>Gigasporaceae</taxon>
        <taxon>Cetraspora</taxon>
    </lineage>
</organism>
<protein>
    <submittedName>
        <fullName evidence="1">6234_t:CDS:1</fullName>
    </submittedName>
</protein>
<proteinExistence type="predicted"/>